<dbReference type="EC" id="2.7.13.3" evidence="2"/>
<proteinExistence type="predicted"/>
<dbReference type="InterPro" id="IPR050482">
    <property type="entry name" value="Sensor_HK_TwoCompSys"/>
</dbReference>
<sequence>MGDGAPVTVPAGDDATDGQLDALRRVAELIARGAGRTAVLDAVVAEAYSLFPVEFTAILRYEPGGAASIVAVHHGPPGLLVGERAPYIPQGLVLRVFGSGRPARVEAYGDLPDRGLARMRELGISAGAAAPIRVDGRLWGVLTAMTQSGPVVPGLEHRLVEFAEVAAVAIASAQARAGLRLIAPEQAALRRVAEAMAHGGAEQQLFDTVTEEVSALLGAEGATLVRFSGRRASVIATVGPAVEIAEDAVAAILRTRLPVRLDTSGGPGSEQAGAGDGSSVAVPIMVKDRLWGMLGVSTTGHQLPADTERRLGQFTELVATAVATSEAWARAEQLAGHQSALRRIAELAARDAPGEQVLEAITVQAAKLTGVQFTAILRFEPDGSREIMALSGAPAGLRPGMRTPANDGATGRVWRTNRTARVEGLDDVGGPWAQIARDAGFSAGTAVPIRMHSRLWGTLVAVGRTEPLPASVEDDLTSFAELAGTAISATQARNDLRALADEQAALRRVAELVAIGTALDDVFQAVAGEAAKLLGSDHARLQRYERDGTTVTVAAYDAGAETTLRADQQVTVPVVVEGRVWGDLTAGTTGRALPESMEERLRQFAGLAAAAIANAENKAHLTASRARVVATADETRRRLQRDVHDGAQQRLVHTIIALKLARAAIARGEMPGAEVSEALQHAERANAELRDLVHGILPAGLAQGGLRTGLESLIDDLSIPVDLRFTAPRLPAQTEITVYFFVAEALTNVVKHARASRAGVTVQVDGTLLAAEVRDDGIGGADPSGGSGLTGLSDRIQAADGTLALISPAGGGTTVRAVLPLPGTDVKSLPGYASAG</sequence>
<dbReference type="InterPro" id="IPR011712">
    <property type="entry name" value="Sig_transdc_His_kin_sub3_dim/P"/>
</dbReference>
<dbReference type="CDD" id="cd16917">
    <property type="entry name" value="HATPase_UhpB-NarQ-NarX-like"/>
    <property type="match status" value="1"/>
</dbReference>
<dbReference type="KEGG" id="afs:AFR_28950"/>
<feature type="domain" description="GAF" evidence="9">
    <location>
        <begin position="35"/>
        <end position="180"/>
    </location>
</feature>
<dbReference type="HOGENOM" id="CLU_339712_0_0_11"/>
<dbReference type="PANTHER" id="PTHR24421:SF10">
    <property type="entry name" value="NITRATE_NITRITE SENSOR PROTEIN NARQ"/>
    <property type="match status" value="1"/>
</dbReference>
<name>U5W807_9ACTN</name>
<feature type="domain" description="GAF" evidence="9">
    <location>
        <begin position="353"/>
        <end position="497"/>
    </location>
</feature>
<evidence type="ECO:0000256" key="7">
    <source>
        <dbReference type="ARBA" id="ARBA00022840"/>
    </source>
</evidence>
<dbReference type="SUPFAM" id="SSF55874">
    <property type="entry name" value="ATPase domain of HSP90 chaperone/DNA topoisomerase II/histidine kinase"/>
    <property type="match status" value="1"/>
</dbReference>
<dbReference type="GO" id="GO:0016020">
    <property type="term" value="C:membrane"/>
    <property type="evidence" value="ECO:0007669"/>
    <property type="project" value="InterPro"/>
</dbReference>
<dbReference type="eggNOG" id="COG4585">
    <property type="taxonomic scope" value="Bacteria"/>
</dbReference>
<keyword evidence="8" id="KW-0902">Two-component regulatory system</keyword>
<gene>
    <name evidence="10" type="ORF">AFR_28950</name>
</gene>
<dbReference type="Gene3D" id="3.30.450.40">
    <property type="match status" value="4"/>
</dbReference>
<evidence type="ECO:0000256" key="1">
    <source>
        <dbReference type="ARBA" id="ARBA00000085"/>
    </source>
</evidence>
<protein>
    <recommendedName>
        <fullName evidence="2">histidine kinase</fullName>
        <ecNumber evidence="2">2.7.13.3</ecNumber>
    </recommendedName>
</protein>
<keyword evidence="7" id="KW-0067">ATP-binding</keyword>
<evidence type="ECO:0000256" key="4">
    <source>
        <dbReference type="ARBA" id="ARBA00022679"/>
    </source>
</evidence>
<feature type="domain" description="GAF" evidence="9">
    <location>
        <begin position="201"/>
        <end position="332"/>
    </location>
</feature>
<organism evidence="10 11">
    <name type="scientific">Actinoplanes friuliensis DSM 7358</name>
    <dbReference type="NCBI Taxonomy" id="1246995"/>
    <lineage>
        <taxon>Bacteria</taxon>
        <taxon>Bacillati</taxon>
        <taxon>Actinomycetota</taxon>
        <taxon>Actinomycetes</taxon>
        <taxon>Micromonosporales</taxon>
        <taxon>Micromonosporaceae</taxon>
        <taxon>Actinoplanes</taxon>
    </lineage>
</organism>
<dbReference type="Pfam" id="PF01590">
    <property type="entry name" value="GAF"/>
    <property type="match status" value="3"/>
</dbReference>
<dbReference type="SUPFAM" id="SSF55781">
    <property type="entry name" value="GAF domain-like"/>
    <property type="match status" value="4"/>
</dbReference>
<dbReference type="InterPro" id="IPR029016">
    <property type="entry name" value="GAF-like_dom_sf"/>
</dbReference>
<keyword evidence="4" id="KW-0808">Transferase</keyword>
<dbReference type="GO" id="GO:0046983">
    <property type="term" value="F:protein dimerization activity"/>
    <property type="evidence" value="ECO:0007669"/>
    <property type="project" value="InterPro"/>
</dbReference>
<comment type="catalytic activity">
    <reaction evidence="1">
        <text>ATP + protein L-histidine = ADP + protein N-phospho-L-histidine.</text>
        <dbReference type="EC" id="2.7.13.3"/>
    </reaction>
</comment>
<evidence type="ECO:0000259" key="9">
    <source>
        <dbReference type="SMART" id="SM00065"/>
    </source>
</evidence>
<dbReference type="SMART" id="SM00065">
    <property type="entry name" value="GAF"/>
    <property type="match status" value="3"/>
</dbReference>
<dbReference type="STRING" id="1246995.AFR_28950"/>
<evidence type="ECO:0000313" key="11">
    <source>
        <dbReference type="Proteomes" id="UP000017746"/>
    </source>
</evidence>
<evidence type="ECO:0000256" key="6">
    <source>
        <dbReference type="ARBA" id="ARBA00022777"/>
    </source>
</evidence>
<keyword evidence="11" id="KW-1185">Reference proteome</keyword>
<evidence type="ECO:0000256" key="2">
    <source>
        <dbReference type="ARBA" id="ARBA00012438"/>
    </source>
</evidence>
<dbReference type="PATRIC" id="fig|1246995.3.peg.5866"/>
<dbReference type="Pfam" id="PF07730">
    <property type="entry name" value="HisKA_3"/>
    <property type="match status" value="1"/>
</dbReference>
<evidence type="ECO:0000256" key="3">
    <source>
        <dbReference type="ARBA" id="ARBA00022553"/>
    </source>
</evidence>
<keyword evidence="5" id="KW-0547">Nucleotide-binding</keyword>
<dbReference type="AlphaFoldDB" id="U5W807"/>
<accession>U5W807</accession>
<dbReference type="InterPro" id="IPR003594">
    <property type="entry name" value="HATPase_dom"/>
</dbReference>
<keyword evidence="3" id="KW-0597">Phosphoprotein</keyword>
<dbReference type="PANTHER" id="PTHR24421">
    <property type="entry name" value="NITRATE/NITRITE SENSOR PROTEIN NARX-RELATED"/>
    <property type="match status" value="1"/>
</dbReference>
<dbReference type="Gene3D" id="3.30.565.10">
    <property type="entry name" value="Histidine kinase-like ATPase, C-terminal domain"/>
    <property type="match status" value="1"/>
</dbReference>
<dbReference type="InterPro" id="IPR003018">
    <property type="entry name" value="GAF"/>
</dbReference>
<dbReference type="GO" id="GO:0005524">
    <property type="term" value="F:ATP binding"/>
    <property type="evidence" value="ECO:0007669"/>
    <property type="project" value="UniProtKB-KW"/>
</dbReference>
<dbReference type="InterPro" id="IPR036890">
    <property type="entry name" value="HATPase_C_sf"/>
</dbReference>
<dbReference type="EMBL" id="CP006272">
    <property type="protein sequence ID" value="AGZ44051.1"/>
    <property type="molecule type" value="Genomic_DNA"/>
</dbReference>
<dbReference type="Pfam" id="PF02518">
    <property type="entry name" value="HATPase_c"/>
    <property type="match status" value="1"/>
</dbReference>
<evidence type="ECO:0000256" key="8">
    <source>
        <dbReference type="ARBA" id="ARBA00023012"/>
    </source>
</evidence>
<dbReference type="eggNOG" id="COG2203">
    <property type="taxonomic scope" value="Bacteria"/>
</dbReference>
<reference evidence="10 11" key="1">
    <citation type="journal article" date="2014" name="J. Biotechnol.">
        <title>Complete genome sequence of the actinobacterium Actinoplanes friuliensis HAG 010964, producer of the lipopeptide antibiotic friulimycin.</title>
        <authorList>
            <person name="Ruckert C."/>
            <person name="Szczepanowski R."/>
            <person name="Albersmeier A."/>
            <person name="Goesmann A."/>
            <person name="Fischer N."/>
            <person name="Steinkamper A."/>
            <person name="Puhler A."/>
            <person name="Biener R."/>
            <person name="Schwartz D."/>
            <person name="Kalinowski J."/>
        </authorList>
    </citation>
    <scope>NUCLEOTIDE SEQUENCE [LARGE SCALE GENOMIC DNA]</scope>
    <source>
        <strain evidence="10 11">DSM 7358</strain>
    </source>
</reference>
<dbReference type="GO" id="GO:0000155">
    <property type="term" value="F:phosphorelay sensor kinase activity"/>
    <property type="evidence" value="ECO:0007669"/>
    <property type="project" value="InterPro"/>
</dbReference>
<evidence type="ECO:0000256" key="5">
    <source>
        <dbReference type="ARBA" id="ARBA00022741"/>
    </source>
</evidence>
<evidence type="ECO:0000313" key="10">
    <source>
        <dbReference type="EMBL" id="AGZ44051.1"/>
    </source>
</evidence>
<keyword evidence="6 10" id="KW-0418">Kinase</keyword>
<dbReference type="Proteomes" id="UP000017746">
    <property type="component" value="Chromosome"/>
</dbReference>